<feature type="compositionally biased region" description="Basic and acidic residues" evidence="1">
    <location>
        <begin position="149"/>
        <end position="164"/>
    </location>
</feature>
<proteinExistence type="predicted"/>
<name>A0A1E5CXY6_9VIBR</name>
<sequence>MKKILPTVIALSITGCSTIFNGSTDDVNLRALGTDDRTTECIIKSNGAEYFANGRVDSVSVDRDSDDLFIRCNNETQEGIETVEPEFMGGYLFLDILWDACILTLSCPIDLATGNFYDYPDNISVEMKNKDGSENSLLLAHKEEEAIRIEKEKAEKKQKSEQNRNRSRGH</sequence>
<evidence type="ECO:0000256" key="1">
    <source>
        <dbReference type="SAM" id="MobiDB-lite"/>
    </source>
</evidence>
<dbReference type="Proteomes" id="UP000094165">
    <property type="component" value="Unassembled WGS sequence"/>
</dbReference>
<dbReference type="PROSITE" id="PS51257">
    <property type="entry name" value="PROKAR_LIPOPROTEIN"/>
    <property type="match status" value="1"/>
</dbReference>
<keyword evidence="3" id="KW-1185">Reference proteome</keyword>
<evidence type="ECO:0000313" key="2">
    <source>
        <dbReference type="EMBL" id="OEE75013.1"/>
    </source>
</evidence>
<gene>
    <name evidence="2" type="ORF">A130_17505</name>
</gene>
<evidence type="ECO:0008006" key="4">
    <source>
        <dbReference type="Google" id="ProtNLM"/>
    </source>
</evidence>
<comment type="caution">
    <text evidence="2">The sequence shown here is derived from an EMBL/GenBank/DDBJ whole genome shotgun (WGS) entry which is preliminary data.</text>
</comment>
<accession>A0A1E5CXY6</accession>
<organism evidence="2 3">
    <name type="scientific">Vibrio genomosp. F6 str. FF-238</name>
    <dbReference type="NCBI Taxonomy" id="1191298"/>
    <lineage>
        <taxon>Bacteria</taxon>
        <taxon>Pseudomonadati</taxon>
        <taxon>Pseudomonadota</taxon>
        <taxon>Gammaproteobacteria</taxon>
        <taxon>Vibrionales</taxon>
        <taxon>Vibrionaceae</taxon>
        <taxon>Vibrio</taxon>
    </lineage>
</organism>
<evidence type="ECO:0000313" key="3">
    <source>
        <dbReference type="Proteomes" id="UP000094165"/>
    </source>
</evidence>
<dbReference type="RefSeq" id="WP_017053399.1">
    <property type="nucleotide sequence ID" value="NZ_AJYW02000170.1"/>
</dbReference>
<reference evidence="2 3" key="1">
    <citation type="journal article" date="2012" name="Science">
        <title>Ecological populations of bacteria act as socially cohesive units of antibiotic production and resistance.</title>
        <authorList>
            <person name="Cordero O.X."/>
            <person name="Wildschutte H."/>
            <person name="Kirkup B."/>
            <person name="Proehl S."/>
            <person name="Ngo L."/>
            <person name="Hussain F."/>
            <person name="Le Roux F."/>
            <person name="Mincer T."/>
            <person name="Polz M.F."/>
        </authorList>
    </citation>
    <scope>NUCLEOTIDE SEQUENCE [LARGE SCALE GENOMIC DNA]</scope>
    <source>
        <strain evidence="2 3">FF-238</strain>
    </source>
</reference>
<dbReference type="EMBL" id="AJYW02000170">
    <property type="protein sequence ID" value="OEE75013.1"/>
    <property type="molecule type" value="Genomic_DNA"/>
</dbReference>
<protein>
    <recommendedName>
        <fullName evidence="4">Lipoprotein</fullName>
    </recommendedName>
</protein>
<feature type="region of interest" description="Disordered" evidence="1">
    <location>
        <begin position="149"/>
        <end position="170"/>
    </location>
</feature>
<dbReference type="AlphaFoldDB" id="A0A1E5CXY6"/>